<keyword evidence="3" id="KW-1185">Reference proteome</keyword>
<protein>
    <recommendedName>
        <fullName evidence="4">ZAD domain-containing protein</fullName>
    </recommendedName>
</protein>
<sequence length="244" mass="27432">MNSMTFNPIICSTCLIRLKNSYQFATECLKNQQLIEKYADTYGTTERLVNINEMIETKFRNSDEANLSNIESEVCTSNIPPLPTNTTKKTNSKKYTHDSPIAKKRKTYHAPPEEDSLISSNDETSNIKVEPDEDDHSGLLIQGEPKREILDSDSLDSDSMIKIEPDYIDCPDFIKSEPEDNEHIENAAFNNRTGIGPDIQTNRAERHGSENVTLSRTNVSLSKRGSVFSNVDFSTEATTSDVIK</sequence>
<dbReference type="AlphaFoldDB" id="A0AAV8WWA7"/>
<comment type="caution">
    <text evidence="2">The sequence shown here is derived from an EMBL/GenBank/DDBJ whole genome shotgun (WGS) entry which is preliminary data.</text>
</comment>
<evidence type="ECO:0000313" key="3">
    <source>
        <dbReference type="Proteomes" id="UP001162156"/>
    </source>
</evidence>
<name>A0AAV8WWA7_9CUCU</name>
<evidence type="ECO:0000256" key="1">
    <source>
        <dbReference type="SAM" id="MobiDB-lite"/>
    </source>
</evidence>
<dbReference type="Proteomes" id="UP001162156">
    <property type="component" value="Unassembled WGS sequence"/>
</dbReference>
<gene>
    <name evidence="2" type="ORF">NQ314_016423</name>
</gene>
<reference evidence="2" key="1">
    <citation type="journal article" date="2023" name="Insect Mol. Biol.">
        <title>Genome sequencing provides insights into the evolution of gene families encoding plant cell wall-degrading enzymes in longhorned beetles.</title>
        <authorList>
            <person name="Shin N.R."/>
            <person name="Okamura Y."/>
            <person name="Kirsch R."/>
            <person name="Pauchet Y."/>
        </authorList>
    </citation>
    <scope>NUCLEOTIDE SEQUENCE</scope>
    <source>
        <strain evidence="2">RBIC_L_NR</strain>
    </source>
</reference>
<dbReference type="EMBL" id="JANEYF010004560">
    <property type="protein sequence ID" value="KAJ8930751.1"/>
    <property type="molecule type" value="Genomic_DNA"/>
</dbReference>
<evidence type="ECO:0008006" key="4">
    <source>
        <dbReference type="Google" id="ProtNLM"/>
    </source>
</evidence>
<organism evidence="2 3">
    <name type="scientific">Rhamnusium bicolor</name>
    <dbReference type="NCBI Taxonomy" id="1586634"/>
    <lineage>
        <taxon>Eukaryota</taxon>
        <taxon>Metazoa</taxon>
        <taxon>Ecdysozoa</taxon>
        <taxon>Arthropoda</taxon>
        <taxon>Hexapoda</taxon>
        <taxon>Insecta</taxon>
        <taxon>Pterygota</taxon>
        <taxon>Neoptera</taxon>
        <taxon>Endopterygota</taxon>
        <taxon>Coleoptera</taxon>
        <taxon>Polyphaga</taxon>
        <taxon>Cucujiformia</taxon>
        <taxon>Chrysomeloidea</taxon>
        <taxon>Cerambycidae</taxon>
        <taxon>Lepturinae</taxon>
        <taxon>Rhagiini</taxon>
        <taxon>Rhamnusium</taxon>
    </lineage>
</organism>
<evidence type="ECO:0000313" key="2">
    <source>
        <dbReference type="EMBL" id="KAJ8930751.1"/>
    </source>
</evidence>
<feature type="region of interest" description="Disordered" evidence="1">
    <location>
        <begin position="78"/>
        <end position="97"/>
    </location>
</feature>
<accession>A0AAV8WWA7</accession>
<proteinExistence type="predicted"/>